<evidence type="ECO:0000313" key="2">
    <source>
        <dbReference type="Proteomes" id="UP000281738"/>
    </source>
</evidence>
<gene>
    <name evidence="1" type="ORF">EDD33_1828</name>
</gene>
<dbReference type="Gene3D" id="3.40.50.1820">
    <property type="entry name" value="alpha/beta hydrolase"/>
    <property type="match status" value="1"/>
</dbReference>
<organism evidence="1 2">
    <name type="scientific">Nocardioides aurantiacus</name>
    <dbReference type="NCBI Taxonomy" id="86796"/>
    <lineage>
        <taxon>Bacteria</taxon>
        <taxon>Bacillati</taxon>
        <taxon>Actinomycetota</taxon>
        <taxon>Actinomycetes</taxon>
        <taxon>Propionibacteriales</taxon>
        <taxon>Nocardioidaceae</taxon>
        <taxon>Nocardioides</taxon>
    </lineage>
</organism>
<dbReference type="Proteomes" id="UP000281738">
    <property type="component" value="Unassembled WGS sequence"/>
</dbReference>
<dbReference type="InterPro" id="IPR029058">
    <property type="entry name" value="AB_hydrolase_fold"/>
</dbReference>
<evidence type="ECO:0000313" key="1">
    <source>
        <dbReference type="EMBL" id="ROR90971.1"/>
    </source>
</evidence>
<name>A0A3N2CTY6_9ACTN</name>
<dbReference type="RefSeq" id="WP_123390260.1">
    <property type="nucleotide sequence ID" value="NZ_RKHO01000001.1"/>
</dbReference>
<dbReference type="AlphaFoldDB" id="A0A3N2CTY6"/>
<sequence length="477" mass="49170">MSDTTTPPIVSITGGSDGTEAEYGQMVALSHRFESVAGDLMSRSTLGATVMGNGDLMESAVLAPHTFAAAQAAIVLATTGPSGLTVQAGFLEVSAITMRNMVSAYTGVDALQRAAFEAFDYGTGFALGATPIALPFALAAYARMTPEQRANLPGTLQQWAEDNPGMVQHLINGSGGLVDGLQASTGALLTPALGPFGGRALWGSLGIDPFNPTTGAAAADLAGLYRDGEPTVGAFTQDDSALSKTPPGGVADLMANLDEVNAGEDGLIRVQQVGAAGRYIVYIPGTDDMATLPGQSDETIRDMGANLKLMGGDQTAYGRGIIEAINRSTPEGSQVTLVGHSQGGMTAAEIASVNGSDGSQHFKVDHVVTAGSPTSQVESLPSHVSMLSLENSGDVIPLTDGEPNPESANRTTVRFDANTGSIAGNHRIEQYVQGGQAIDAYADTHHEGSLPNEINSLGDYLGYREASSQSVIIERKP</sequence>
<accession>A0A3N2CTY6</accession>
<reference evidence="1 2" key="1">
    <citation type="submission" date="2018-11" db="EMBL/GenBank/DDBJ databases">
        <title>Sequencing the genomes of 1000 actinobacteria strains.</title>
        <authorList>
            <person name="Klenk H.-P."/>
        </authorList>
    </citation>
    <scope>NUCLEOTIDE SEQUENCE [LARGE SCALE GENOMIC DNA]</scope>
    <source>
        <strain evidence="1 2">DSM 12652</strain>
    </source>
</reference>
<proteinExistence type="predicted"/>
<protein>
    <recommendedName>
        <fullName evidence="3">PGAP1-like protein</fullName>
    </recommendedName>
</protein>
<dbReference type="EMBL" id="RKHO01000001">
    <property type="protein sequence ID" value="ROR90971.1"/>
    <property type="molecule type" value="Genomic_DNA"/>
</dbReference>
<comment type="caution">
    <text evidence="1">The sequence shown here is derived from an EMBL/GenBank/DDBJ whole genome shotgun (WGS) entry which is preliminary data.</text>
</comment>
<dbReference type="SUPFAM" id="SSF53474">
    <property type="entry name" value="alpha/beta-Hydrolases"/>
    <property type="match status" value="1"/>
</dbReference>
<evidence type="ECO:0008006" key="3">
    <source>
        <dbReference type="Google" id="ProtNLM"/>
    </source>
</evidence>
<dbReference type="OrthoDB" id="5095936at2"/>
<keyword evidence="2" id="KW-1185">Reference proteome</keyword>